<dbReference type="InterPro" id="IPR000192">
    <property type="entry name" value="Aminotrans_V_dom"/>
</dbReference>
<dbReference type="AlphaFoldDB" id="A0A6A6WEJ0"/>
<dbReference type="EMBL" id="ML996568">
    <property type="protein sequence ID" value="KAF2760410.1"/>
    <property type="molecule type" value="Genomic_DNA"/>
</dbReference>
<dbReference type="GeneID" id="54490371"/>
<proteinExistence type="predicted"/>
<accession>A0A6A6WEJ0</accession>
<protein>
    <submittedName>
        <fullName evidence="2">PLP-dependent transferase</fullName>
    </submittedName>
</protein>
<dbReference type="Gene3D" id="3.90.1150.10">
    <property type="entry name" value="Aspartate Aminotransferase, domain 1"/>
    <property type="match status" value="1"/>
</dbReference>
<dbReference type="OrthoDB" id="10264306at2759"/>
<dbReference type="PANTHER" id="PTHR14237:SF80">
    <property type="entry name" value="MOLYBDENUM COFACTOR SULFURASE"/>
    <property type="match status" value="1"/>
</dbReference>
<dbReference type="RefSeq" id="XP_033602861.1">
    <property type="nucleotide sequence ID" value="XM_033749317.1"/>
</dbReference>
<keyword evidence="2" id="KW-0808">Transferase</keyword>
<dbReference type="GO" id="GO:0043545">
    <property type="term" value="P:molybdopterin cofactor metabolic process"/>
    <property type="evidence" value="ECO:0007669"/>
    <property type="project" value="TreeGrafter"/>
</dbReference>
<evidence type="ECO:0000313" key="2">
    <source>
        <dbReference type="EMBL" id="KAF2760410.1"/>
    </source>
</evidence>
<sequence>MTECLVATTTRLERYRMTMDQIRGEEYPMMATKTYLDHAGTTIPAKSMLKATYEDLVSNLYGNPHSEHNDSVRTSRKVDAVRRQTLRFFKADPAHFDVIFVANASAAIKLVGECFRDASEKKKKGFWLGYHRDCHTSVVGLREASKGRHHCFKDDRDVNQWINAGAQFNRDARRQRSKDQLGLFAYPGQSNMTGRRLPLSWSENIRASHLQDNMYTLLDAAGLATSCQIDLSDPRRAPDFMTVSFYKIFGGPNLGALIVRKVAGDVLRFQKDFGGGSVDMVISMGATWHAKKSELHDRMEYGTLPFQSIIQLGHAFNAHQKIYGSMDAISKHTTSLTRLLYRALTSLRHSNGRNMVVVYNDVQDYAYGNALLQGGNIAFNLIDQDGYLVGYTDVEKRANDYNISIRSGSLCNPGGFAHYLNWSPEEMKRAYEAGHRCSNPTQLMNGKPTGVVRVSLGAMSNVTDVDKFIWFIRNNYYNMATTSTARSHPIRHHNSCNNLGMYCDKAVDSATETLRSFDLASSSSEDDPIKTLRARVSLAQLHRPSTARSWVGNQFSKLNSRSKMPTKIAA</sequence>
<dbReference type="InterPro" id="IPR015421">
    <property type="entry name" value="PyrdxlP-dep_Trfase_major"/>
</dbReference>
<keyword evidence="3" id="KW-1185">Reference proteome</keyword>
<gene>
    <name evidence="2" type="ORF">EJ05DRAFT_536523</name>
</gene>
<evidence type="ECO:0000259" key="1">
    <source>
        <dbReference type="Pfam" id="PF00266"/>
    </source>
</evidence>
<dbReference type="InterPro" id="IPR015422">
    <property type="entry name" value="PyrdxlP-dep_Trfase_small"/>
</dbReference>
<dbReference type="Gene3D" id="3.40.640.10">
    <property type="entry name" value="Type I PLP-dependent aspartate aminotransferase-like (Major domain)"/>
    <property type="match status" value="1"/>
</dbReference>
<reference evidence="2" key="1">
    <citation type="journal article" date="2020" name="Stud. Mycol.">
        <title>101 Dothideomycetes genomes: a test case for predicting lifestyles and emergence of pathogens.</title>
        <authorList>
            <person name="Haridas S."/>
            <person name="Albert R."/>
            <person name="Binder M."/>
            <person name="Bloem J."/>
            <person name="Labutti K."/>
            <person name="Salamov A."/>
            <person name="Andreopoulos B."/>
            <person name="Baker S."/>
            <person name="Barry K."/>
            <person name="Bills G."/>
            <person name="Bluhm B."/>
            <person name="Cannon C."/>
            <person name="Castanera R."/>
            <person name="Culley D."/>
            <person name="Daum C."/>
            <person name="Ezra D."/>
            <person name="Gonzalez J."/>
            <person name="Henrissat B."/>
            <person name="Kuo A."/>
            <person name="Liang C."/>
            <person name="Lipzen A."/>
            <person name="Lutzoni F."/>
            <person name="Magnuson J."/>
            <person name="Mondo S."/>
            <person name="Nolan M."/>
            <person name="Ohm R."/>
            <person name="Pangilinan J."/>
            <person name="Park H.-J."/>
            <person name="Ramirez L."/>
            <person name="Alfaro M."/>
            <person name="Sun H."/>
            <person name="Tritt A."/>
            <person name="Yoshinaga Y."/>
            <person name="Zwiers L.-H."/>
            <person name="Turgeon B."/>
            <person name="Goodwin S."/>
            <person name="Spatafora J."/>
            <person name="Crous P."/>
            <person name="Grigoriev I."/>
        </authorList>
    </citation>
    <scope>NUCLEOTIDE SEQUENCE</scope>
    <source>
        <strain evidence="2">CBS 121739</strain>
    </source>
</reference>
<dbReference type="Proteomes" id="UP000799437">
    <property type="component" value="Unassembled WGS sequence"/>
</dbReference>
<organism evidence="2 3">
    <name type="scientific">Pseudovirgaria hyperparasitica</name>
    <dbReference type="NCBI Taxonomy" id="470096"/>
    <lineage>
        <taxon>Eukaryota</taxon>
        <taxon>Fungi</taxon>
        <taxon>Dikarya</taxon>
        <taxon>Ascomycota</taxon>
        <taxon>Pezizomycotina</taxon>
        <taxon>Dothideomycetes</taxon>
        <taxon>Dothideomycetes incertae sedis</taxon>
        <taxon>Acrospermales</taxon>
        <taxon>Acrospermaceae</taxon>
        <taxon>Pseudovirgaria</taxon>
    </lineage>
</organism>
<dbReference type="SUPFAM" id="SSF53383">
    <property type="entry name" value="PLP-dependent transferases"/>
    <property type="match status" value="1"/>
</dbReference>
<dbReference type="InterPro" id="IPR015424">
    <property type="entry name" value="PyrdxlP-dep_Trfase"/>
</dbReference>
<evidence type="ECO:0000313" key="3">
    <source>
        <dbReference type="Proteomes" id="UP000799437"/>
    </source>
</evidence>
<dbReference type="Pfam" id="PF00266">
    <property type="entry name" value="Aminotran_5"/>
    <property type="match status" value="1"/>
</dbReference>
<feature type="domain" description="Aminotransferase class V" evidence="1">
    <location>
        <begin position="34"/>
        <end position="412"/>
    </location>
</feature>
<dbReference type="PANTHER" id="PTHR14237">
    <property type="entry name" value="MOLYBDOPTERIN COFACTOR SULFURASE MOSC"/>
    <property type="match status" value="1"/>
</dbReference>
<dbReference type="GO" id="GO:0008265">
    <property type="term" value="F:molybdenum cofactor sulfurtransferase activity"/>
    <property type="evidence" value="ECO:0007669"/>
    <property type="project" value="TreeGrafter"/>
</dbReference>
<name>A0A6A6WEJ0_9PEZI</name>